<feature type="signal peptide" evidence="1">
    <location>
        <begin position="1"/>
        <end position="22"/>
    </location>
</feature>
<gene>
    <name evidence="2" type="ORF">ENI96_11265</name>
</gene>
<evidence type="ECO:0008006" key="3">
    <source>
        <dbReference type="Google" id="ProtNLM"/>
    </source>
</evidence>
<organism evidence="2">
    <name type="scientific">Sedimenticola thiotaurini</name>
    <dbReference type="NCBI Taxonomy" id="1543721"/>
    <lineage>
        <taxon>Bacteria</taxon>
        <taxon>Pseudomonadati</taxon>
        <taxon>Pseudomonadota</taxon>
        <taxon>Gammaproteobacteria</taxon>
        <taxon>Chromatiales</taxon>
        <taxon>Sedimenticolaceae</taxon>
        <taxon>Sedimenticola</taxon>
    </lineage>
</organism>
<evidence type="ECO:0000313" key="2">
    <source>
        <dbReference type="EMBL" id="HEB96995.1"/>
    </source>
</evidence>
<comment type="caution">
    <text evidence="2">The sequence shown here is derived from an EMBL/GenBank/DDBJ whole genome shotgun (WGS) entry which is preliminary data.</text>
</comment>
<dbReference type="Proteomes" id="UP000886251">
    <property type="component" value="Unassembled WGS sequence"/>
</dbReference>
<dbReference type="AlphaFoldDB" id="A0A831W9J4"/>
<name>A0A831W9J4_9GAMM</name>
<accession>A0A831W9J4</accession>
<reference evidence="2" key="1">
    <citation type="journal article" date="2020" name="mSystems">
        <title>Genome- and Community-Level Interaction Insights into Carbon Utilization and Element Cycling Functions of Hydrothermarchaeota in Hydrothermal Sediment.</title>
        <authorList>
            <person name="Zhou Z."/>
            <person name="Liu Y."/>
            <person name="Xu W."/>
            <person name="Pan J."/>
            <person name="Luo Z.H."/>
            <person name="Li M."/>
        </authorList>
    </citation>
    <scope>NUCLEOTIDE SEQUENCE [LARGE SCALE GENOMIC DNA]</scope>
    <source>
        <strain evidence="2">HyVt-443</strain>
    </source>
</reference>
<sequence>MKPKIATGAKAAVAALSLPLLAACVSTGTQPGVVGGSLPRSDGFLTASVAPGRSASCAGTPCNIHYRTPDLAGDVTVVANGQTVGTFPPGTVVNLGDYAETTVRITVPGADVKPAYVNMPNDNR</sequence>
<feature type="chain" id="PRO_5032771841" description="Lipoprotein" evidence="1">
    <location>
        <begin position="23"/>
        <end position="124"/>
    </location>
</feature>
<dbReference type="EMBL" id="DRKP01000137">
    <property type="protein sequence ID" value="HEB96995.1"/>
    <property type="molecule type" value="Genomic_DNA"/>
</dbReference>
<proteinExistence type="predicted"/>
<keyword evidence="1" id="KW-0732">Signal</keyword>
<protein>
    <recommendedName>
        <fullName evidence="3">Lipoprotein</fullName>
    </recommendedName>
</protein>
<evidence type="ECO:0000256" key="1">
    <source>
        <dbReference type="SAM" id="SignalP"/>
    </source>
</evidence>
<dbReference type="PROSITE" id="PS51257">
    <property type="entry name" value="PROKAR_LIPOPROTEIN"/>
    <property type="match status" value="1"/>
</dbReference>